<dbReference type="AlphaFoldDB" id="A0A6H5IDM0"/>
<dbReference type="InterPro" id="IPR043502">
    <property type="entry name" value="DNA/RNA_pol_sf"/>
</dbReference>
<organism evidence="2 3">
    <name type="scientific">Trichogramma brassicae</name>
    <dbReference type="NCBI Taxonomy" id="86971"/>
    <lineage>
        <taxon>Eukaryota</taxon>
        <taxon>Metazoa</taxon>
        <taxon>Ecdysozoa</taxon>
        <taxon>Arthropoda</taxon>
        <taxon>Hexapoda</taxon>
        <taxon>Insecta</taxon>
        <taxon>Pterygota</taxon>
        <taxon>Neoptera</taxon>
        <taxon>Endopterygota</taxon>
        <taxon>Hymenoptera</taxon>
        <taxon>Apocrita</taxon>
        <taxon>Proctotrupomorpha</taxon>
        <taxon>Chalcidoidea</taxon>
        <taxon>Trichogrammatidae</taxon>
        <taxon>Trichogramma</taxon>
    </lineage>
</organism>
<dbReference type="Proteomes" id="UP000479190">
    <property type="component" value="Unassembled WGS sequence"/>
</dbReference>
<gene>
    <name evidence="2" type="ORF">TBRA_LOCUS6812</name>
</gene>
<dbReference type="InterPro" id="IPR000477">
    <property type="entry name" value="RT_dom"/>
</dbReference>
<reference evidence="2 3" key="1">
    <citation type="submission" date="2020-02" db="EMBL/GenBank/DDBJ databases">
        <authorList>
            <person name="Ferguson B K."/>
        </authorList>
    </citation>
    <scope>NUCLEOTIDE SEQUENCE [LARGE SCALE GENOMIC DNA]</scope>
</reference>
<dbReference type="GO" id="GO:0071897">
    <property type="term" value="P:DNA biosynthetic process"/>
    <property type="evidence" value="ECO:0007669"/>
    <property type="project" value="UniProtKB-ARBA"/>
</dbReference>
<evidence type="ECO:0000259" key="1">
    <source>
        <dbReference type="PROSITE" id="PS50878"/>
    </source>
</evidence>
<dbReference type="CDD" id="cd01650">
    <property type="entry name" value="RT_nLTR_like"/>
    <property type="match status" value="1"/>
</dbReference>
<dbReference type="SUPFAM" id="SSF56672">
    <property type="entry name" value="DNA/RNA polymerases"/>
    <property type="match status" value="1"/>
</dbReference>
<proteinExistence type="predicted"/>
<feature type="domain" description="Reverse transcriptase" evidence="1">
    <location>
        <begin position="209"/>
        <end position="484"/>
    </location>
</feature>
<evidence type="ECO:0000313" key="2">
    <source>
        <dbReference type="EMBL" id="CAB0034914.1"/>
    </source>
</evidence>
<dbReference type="PANTHER" id="PTHR33332">
    <property type="entry name" value="REVERSE TRANSCRIPTASE DOMAIN-CONTAINING PROTEIN"/>
    <property type="match status" value="1"/>
</dbReference>
<dbReference type="OrthoDB" id="414730at2759"/>
<sequence>MLGSRTLRIYPKVYFYMYYINWRKRITVLKPKAKPWITAELRSLMHARDRAYRIYKRRHTAEALAAYRLHRRILKNRLDSAKNDYISHELDSAASPNKYWSVLKRIGVTAKRNPSPLTYFSSETLCQHFARVSSASPPLTSEIVKSLLSVPLPRTTPSFSFARVQRRTFCRLWQGALPLAPGPMAYPCRYSSSPLPPWQSTLPTWPIARLSRAPFHLPGSFHQSLLYPSAPRHRPRLIRGLYRSWRNSKIVERLAHAQLSDHLSRHSLLDPQQHGFRPGHSTQTALLDLTESVRMAVDKRKITRLVSFDFSKAFDTIDHGLLISKLRRLGCDALAVEWFSSYLSNRCMSVKSEDGALSDSLFTTSGIPQGSSLGPLLFAIFINDFHTALRHSKHIIYADDTAIFQHHFPSKIHELIADLNADANAVAAWAAENKLHLNPSKTTVMILGSLAYVSSIDKAAIPKITLNGTSIAYSSSIKCLGVTISPTLLWTKHINSLRSKCHFALYSLRFYKHALNRQLRTRLAVALVLPHLDYAAAVYNDISATSDLKLQRLQNACVRFVFASIPAREHVTPYRLALGWLSVKRRRQYLLVLLALNILRSGEPGSLRNLFKLSSDRQVRHSLRRQAPLLSYKTPRTSSLHNSFFITASRIINSLPFRIDHTNTSIDYRALLYNHLFCLDKADWISRCQFENIAPIPPPPLENELVLWKQKPVPPLALLADERARTYQRRPEDVKEEERRETLSKWQDRWDRASKGRWTHRLIPNIAEWVERGHGEVNYYLTQLLSGHGYFKSHSQRYDNTLSALCPACPSMIEERLQQVLQKEIEPENIVRLMLETANKLDGELNADATFTVNSSITNADQFNEKWGLFEKVEKFNINVSGDSLSEDELVAHVSIRGKE</sequence>
<dbReference type="PROSITE" id="PS50878">
    <property type="entry name" value="RT_POL"/>
    <property type="match status" value="1"/>
</dbReference>
<dbReference type="EMBL" id="CADCXV010000761">
    <property type="protein sequence ID" value="CAB0034914.1"/>
    <property type="molecule type" value="Genomic_DNA"/>
</dbReference>
<dbReference type="Pfam" id="PF00078">
    <property type="entry name" value="RVT_1"/>
    <property type="match status" value="1"/>
</dbReference>
<keyword evidence="3" id="KW-1185">Reference proteome</keyword>
<protein>
    <recommendedName>
        <fullName evidence="1">Reverse transcriptase domain-containing protein</fullName>
    </recommendedName>
</protein>
<name>A0A6H5IDM0_9HYME</name>
<evidence type="ECO:0000313" key="3">
    <source>
        <dbReference type="Proteomes" id="UP000479190"/>
    </source>
</evidence>
<accession>A0A6H5IDM0</accession>